<reference evidence="3 4" key="1">
    <citation type="submission" date="2020-07" db="EMBL/GenBank/DDBJ databases">
        <title>Halosimplex litoreum sp. nov. and Halosimplex rubrum sp. nov., isolated from different salt environments.</title>
        <authorList>
            <person name="Cui H."/>
        </authorList>
    </citation>
    <scope>NUCLEOTIDE SEQUENCE [LARGE SCALE GENOMIC DNA]</scope>
    <source>
        <strain evidence="3 4">R2</strain>
    </source>
</reference>
<dbReference type="GeneID" id="56084398"/>
<name>A0A7D5TVK9_9EURY</name>
<dbReference type="EMBL" id="CP058909">
    <property type="protein sequence ID" value="QLH83294.1"/>
    <property type="molecule type" value="Genomic_DNA"/>
</dbReference>
<organism evidence="3 4">
    <name type="scientific">Halosimplex pelagicum</name>
    <dbReference type="NCBI Taxonomy" id="869886"/>
    <lineage>
        <taxon>Archaea</taxon>
        <taxon>Methanobacteriati</taxon>
        <taxon>Methanobacteriota</taxon>
        <taxon>Stenosarchaea group</taxon>
        <taxon>Halobacteria</taxon>
        <taxon>Halobacteriales</taxon>
        <taxon>Haloarculaceae</taxon>
        <taxon>Halosimplex</taxon>
    </lineage>
</organism>
<feature type="region of interest" description="Disordered" evidence="1">
    <location>
        <begin position="187"/>
        <end position="261"/>
    </location>
</feature>
<evidence type="ECO:0000313" key="4">
    <source>
        <dbReference type="Proteomes" id="UP000509346"/>
    </source>
</evidence>
<evidence type="ECO:0008006" key="5">
    <source>
        <dbReference type="Google" id="ProtNLM"/>
    </source>
</evidence>
<protein>
    <recommendedName>
        <fullName evidence="5">PH domain-containing protein</fullName>
    </recommendedName>
</protein>
<proteinExistence type="predicted"/>
<gene>
    <name evidence="3" type="ORF">HZS54_17375</name>
</gene>
<accession>A0A7D5TVK9</accession>
<evidence type="ECO:0000256" key="2">
    <source>
        <dbReference type="SAM" id="Phobius"/>
    </source>
</evidence>
<dbReference type="AlphaFoldDB" id="A0A7D5TVK9"/>
<evidence type="ECO:0000256" key="1">
    <source>
        <dbReference type="SAM" id="MobiDB-lite"/>
    </source>
</evidence>
<dbReference type="RefSeq" id="WP_179918343.1">
    <property type="nucleotide sequence ID" value="NZ_CP058909.1"/>
</dbReference>
<keyword evidence="2" id="KW-1133">Transmembrane helix</keyword>
<keyword evidence="4" id="KW-1185">Reference proteome</keyword>
<evidence type="ECO:0000313" key="3">
    <source>
        <dbReference type="EMBL" id="QLH83294.1"/>
    </source>
</evidence>
<dbReference type="KEGG" id="hpel:HZS54_17375"/>
<feature type="transmembrane region" description="Helical" evidence="2">
    <location>
        <begin position="26"/>
        <end position="48"/>
    </location>
</feature>
<feature type="transmembrane region" description="Helical" evidence="2">
    <location>
        <begin position="54"/>
        <end position="76"/>
    </location>
</feature>
<dbReference type="Proteomes" id="UP000509346">
    <property type="component" value="Chromosome"/>
</dbReference>
<dbReference type="OrthoDB" id="241726at2157"/>
<feature type="compositionally biased region" description="Basic and acidic residues" evidence="1">
    <location>
        <begin position="214"/>
        <end position="223"/>
    </location>
</feature>
<sequence>MTDVSTGPTTAASAIAAALSAWREGLGALAGGALLGALVRSLLAINGVAAPSAVASVGGGALAALVCVLGLIAVAATRRTVRFGRDSLTVEGGLSPGATAVDYGDIDLAIRRETGTDRRLGTASYELVRSGESNRFLGHLRDPGEFERALDARVPTPRERIDAVDEATVREALQRSRVFWRGWPSDEPLPRSAVVGDETLVEKLDGEGNVTPARDGEGGDRPRRSSPGADRPATLDGIARNGNGSDAEEFTGGTVGEAVTE</sequence>
<keyword evidence="2" id="KW-0472">Membrane</keyword>
<keyword evidence="2" id="KW-0812">Transmembrane</keyword>